<dbReference type="AlphaFoldDB" id="A0A7W9YHF8"/>
<dbReference type="RefSeq" id="WP_184075491.1">
    <property type="nucleotide sequence ID" value="NZ_JACHDS010000001.1"/>
</dbReference>
<name>A0A7W9YHF8_9ACTN</name>
<organism evidence="1 2">
    <name type="scientific">Nocardiopsis mwathae</name>
    <dbReference type="NCBI Taxonomy" id="1472723"/>
    <lineage>
        <taxon>Bacteria</taxon>
        <taxon>Bacillati</taxon>
        <taxon>Actinomycetota</taxon>
        <taxon>Actinomycetes</taxon>
        <taxon>Streptosporangiales</taxon>
        <taxon>Nocardiopsidaceae</taxon>
        <taxon>Nocardiopsis</taxon>
    </lineage>
</organism>
<protein>
    <submittedName>
        <fullName evidence="1">Uncharacterized protein</fullName>
    </submittedName>
</protein>
<dbReference type="Proteomes" id="UP000546642">
    <property type="component" value="Unassembled WGS sequence"/>
</dbReference>
<keyword evidence="2" id="KW-1185">Reference proteome</keyword>
<sequence length="151" mass="15911">MRQTAPDIAPAWKIQVELATRVDTVRLGSTTRPVGETLACLRTVVGETRAALREAELPAASAAPMVRLLPAAIELCALVEPVLDRWEPLLAAHERTRPAGTPPADHETAWGHASACRADLAALSEPLGRIVGRLSEITGADLGLHPPVVAG</sequence>
<accession>A0A7W9YHF8</accession>
<comment type="caution">
    <text evidence="1">The sequence shown here is derived from an EMBL/GenBank/DDBJ whole genome shotgun (WGS) entry which is preliminary data.</text>
</comment>
<proteinExistence type="predicted"/>
<reference evidence="1 2" key="1">
    <citation type="submission" date="2020-08" db="EMBL/GenBank/DDBJ databases">
        <title>Sequencing the genomes of 1000 actinobacteria strains.</title>
        <authorList>
            <person name="Klenk H.-P."/>
        </authorList>
    </citation>
    <scope>NUCLEOTIDE SEQUENCE [LARGE SCALE GENOMIC DNA]</scope>
    <source>
        <strain evidence="1 2">DSM 46659</strain>
    </source>
</reference>
<evidence type="ECO:0000313" key="1">
    <source>
        <dbReference type="EMBL" id="MBB6172154.1"/>
    </source>
</evidence>
<gene>
    <name evidence="1" type="ORF">HNR23_002214</name>
</gene>
<dbReference type="EMBL" id="JACHDS010000001">
    <property type="protein sequence ID" value="MBB6172154.1"/>
    <property type="molecule type" value="Genomic_DNA"/>
</dbReference>
<evidence type="ECO:0000313" key="2">
    <source>
        <dbReference type="Proteomes" id="UP000546642"/>
    </source>
</evidence>